<proteinExistence type="predicted"/>
<dbReference type="InterPro" id="IPR025486">
    <property type="entry name" value="DUF4378"/>
</dbReference>
<accession>A0A1E5V5J3</accession>
<feature type="region of interest" description="Disordered" evidence="1">
    <location>
        <begin position="101"/>
        <end position="190"/>
    </location>
</feature>
<dbReference type="InterPro" id="IPR032795">
    <property type="entry name" value="DUF3741-assoc"/>
</dbReference>
<feature type="compositionally biased region" description="Polar residues" evidence="1">
    <location>
        <begin position="441"/>
        <end position="451"/>
    </location>
</feature>
<feature type="compositionally biased region" description="Polar residues" evidence="1">
    <location>
        <begin position="269"/>
        <end position="282"/>
    </location>
</feature>
<evidence type="ECO:0000313" key="4">
    <source>
        <dbReference type="EMBL" id="OEL20430.1"/>
    </source>
</evidence>
<gene>
    <name evidence="4" type="ORF">BAE44_0018552</name>
</gene>
<feature type="compositionally biased region" description="Basic and acidic residues" evidence="1">
    <location>
        <begin position="254"/>
        <end position="268"/>
    </location>
</feature>
<dbReference type="OrthoDB" id="1928505at2759"/>
<feature type="region of interest" description="Disordered" evidence="1">
    <location>
        <begin position="416"/>
        <end position="469"/>
    </location>
</feature>
<dbReference type="PANTHER" id="PTHR21726:SF61">
    <property type="entry name" value="DNAA INITIATOR-ASSOCIATING PROTEIN"/>
    <property type="match status" value="1"/>
</dbReference>
<feature type="region of interest" description="Disordered" evidence="1">
    <location>
        <begin position="367"/>
        <end position="391"/>
    </location>
</feature>
<reference evidence="4 5" key="1">
    <citation type="submission" date="2016-09" db="EMBL/GenBank/DDBJ databases">
        <title>The draft genome of Dichanthelium oligosanthes: A C3 panicoid grass species.</title>
        <authorList>
            <person name="Studer A.J."/>
            <person name="Schnable J.C."/>
            <person name="Brutnell T.P."/>
        </authorList>
    </citation>
    <scope>NUCLEOTIDE SEQUENCE [LARGE SCALE GENOMIC DNA]</scope>
    <source>
        <strain evidence="5">cv. Kellogg 1175</strain>
        <tissue evidence="4">Leaf</tissue>
    </source>
</reference>
<dbReference type="EMBL" id="LWDX02050672">
    <property type="protein sequence ID" value="OEL20430.1"/>
    <property type="molecule type" value="Genomic_DNA"/>
</dbReference>
<dbReference type="STRING" id="888268.A0A1E5V5J3"/>
<feature type="compositionally biased region" description="Polar residues" evidence="1">
    <location>
        <begin position="155"/>
        <end position="165"/>
    </location>
</feature>
<organism evidence="4 5">
    <name type="scientific">Dichanthelium oligosanthes</name>
    <dbReference type="NCBI Taxonomy" id="888268"/>
    <lineage>
        <taxon>Eukaryota</taxon>
        <taxon>Viridiplantae</taxon>
        <taxon>Streptophyta</taxon>
        <taxon>Embryophyta</taxon>
        <taxon>Tracheophyta</taxon>
        <taxon>Spermatophyta</taxon>
        <taxon>Magnoliopsida</taxon>
        <taxon>Liliopsida</taxon>
        <taxon>Poales</taxon>
        <taxon>Poaceae</taxon>
        <taxon>PACMAD clade</taxon>
        <taxon>Panicoideae</taxon>
        <taxon>Panicodae</taxon>
        <taxon>Paniceae</taxon>
        <taxon>Dichantheliinae</taxon>
        <taxon>Dichanthelium</taxon>
    </lineage>
</organism>
<sequence length="635" mass="69742">MKSGSGGASAPSAGAGSLAIAERQKPAPSCVAVLFQMFARRKLFSSSSKKSKLLPPDYSRSKIEGNGTNHYPQPGQDRDCGENEMCAPGVVARLMGLSSMPAVSHQRPTKATDFSELGDHRNPGLQGWSGTSRSIYTSPQKQQKTGQAMEDQRQDNGSQFSSPDTRSLWPRRHAHKVASPVKSPRSMSSRNKARLIEAAVKNALPVACREADPGYMVQRNKHRSGKQNARNTAQDFVSLNKRMTGSKSLRSKRKELGRFGESHTRAENKNMTTKGSRSSNLHSDTSSKLKLKTLTPKAMEKEMIIAKGAGLRSPVGACPKRQPRRYCQNTSPQRGLVFREDFQVDSVTYGFRDNSKQVMLCETHKKHEADAKGCNPSPSISRGSNKKSPTSILQSTYADDTFILGIPLNTAEATFTDSHPTETCTPAASMQDVTTERNSRRSGPNFGQQHGAQPFEPEVQDSKLRHPGEEVTTTVELLLTNVRSSSRRESKEPSKTFLLRTIESALATLTPGSKQDLNAIKAKEASSLRNLALDLVWDCLDSMCTQLCDSGYRSFTKLGLICTEERLAEEVEKEIASCSDMAGRGLDELAVREVEHAAEAGMNSMLEAFQIGAQIEQDLVQELVNEIGLDMFKHW</sequence>
<dbReference type="PANTHER" id="PTHR21726">
    <property type="entry name" value="PHOSPHATIDYLINOSITOL N-ACETYLGLUCOSAMINYLTRANSFERASE SUBUNIT P DOWN SYNDROME CRITICAL REGION PROTEIN 5 -RELATED"/>
    <property type="match status" value="1"/>
</dbReference>
<feature type="compositionally biased region" description="Polar residues" evidence="1">
    <location>
        <begin position="226"/>
        <end position="248"/>
    </location>
</feature>
<feature type="compositionally biased region" description="Polar residues" evidence="1">
    <location>
        <begin position="376"/>
        <end position="391"/>
    </location>
</feature>
<feature type="compositionally biased region" description="Polar residues" evidence="1">
    <location>
        <begin position="128"/>
        <end position="146"/>
    </location>
</feature>
<dbReference type="Pfam" id="PF14383">
    <property type="entry name" value="VARLMGL"/>
    <property type="match status" value="1"/>
</dbReference>
<evidence type="ECO:0000256" key="1">
    <source>
        <dbReference type="SAM" id="MobiDB-lite"/>
    </source>
</evidence>
<feature type="region of interest" description="Disordered" evidence="1">
    <location>
        <begin position="44"/>
        <end position="80"/>
    </location>
</feature>
<feature type="domain" description="DUF4378" evidence="2">
    <location>
        <begin position="493"/>
        <end position="626"/>
    </location>
</feature>
<evidence type="ECO:0000259" key="2">
    <source>
        <dbReference type="Pfam" id="PF14309"/>
    </source>
</evidence>
<feature type="compositionally biased region" description="Basic and acidic residues" evidence="1">
    <location>
        <begin position="460"/>
        <end position="469"/>
    </location>
</feature>
<protein>
    <recommendedName>
        <fullName evidence="6">DUF3741 domain-containing protein</fullName>
    </recommendedName>
</protein>
<keyword evidence="5" id="KW-1185">Reference proteome</keyword>
<feature type="domain" description="DUF3741" evidence="3">
    <location>
        <begin position="76"/>
        <end position="103"/>
    </location>
</feature>
<feature type="region of interest" description="Disordered" evidence="1">
    <location>
        <begin position="219"/>
        <end position="287"/>
    </location>
</feature>
<evidence type="ECO:0008006" key="6">
    <source>
        <dbReference type="Google" id="ProtNLM"/>
    </source>
</evidence>
<dbReference type="Pfam" id="PF14309">
    <property type="entry name" value="DUF4378"/>
    <property type="match status" value="1"/>
</dbReference>
<evidence type="ECO:0000259" key="3">
    <source>
        <dbReference type="Pfam" id="PF14383"/>
    </source>
</evidence>
<dbReference type="Proteomes" id="UP000095767">
    <property type="component" value="Unassembled WGS sequence"/>
</dbReference>
<name>A0A1E5V5J3_9POAL</name>
<evidence type="ECO:0000313" key="5">
    <source>
        <dbReference type="Proteomes" id="UP000095767"/>
    </source>
</evidence>
<dbReference type="AlphaFoldDB" id="A0A1E5V5J3"/>
<feature type="compositionally biased region" description="Polar residues" evidence="1">
    <location>
        <begin position="416"/>
        <end position="433"/>
    </location>
</feature>
<comment type="caution">
    <text evidence="4">The sequence shown here is derived from an EMBL/GenBank/DDBJ whole genome shotgun (WGS) entry which is preliminary data.</text>
</comment>